<protein>
    <submittedName>
        <fullName evidence="3">Phage major capsid protein, HK97 family</fullName>
    </submittedName>
</protein>
<gene>
    <name evidence="3" type="ORF">SPIROBIBN47_410009</name>
</gene>
<dbReference type="InterPro" id="IPR024455">
    <property type="entry name" value="Phage_capsid"/>
</dbReference>
<dbReference type="InterPro" id="IPR054612">
    <property type="entry name" value="Phage_capsid-like_C"/>
</dbReference>
<dbReference type="Pfam" id="PF05065">
    <property type="entry name" value="Phage_capsid"/>
    <property type="match status" value="1"/>
</dbReference>
<reference evidence="3" key="1">
    <citation type="submission" date="2017-02" db="EMBL/GenBank/DDBJ databases">
        <authorList>
            <person name="Regsiter A."/>
            <person name="William W."/>
        </authorList>
    </citation>
    <scope>NUCLEOTIDE SEQUENCE</scope>
    <source>
        <strain evidence="3">Bib</strain>
    </source>
</reference>
<dbReference type="EMBL" id="FWDM01000036">
    <property type="protein sequence ID" value="SLM15270.1"/>
    <property type="molecule type" value="Genomic_DNA"/>
</dbReference>
<evidence type="ECO:0000259" key="2">
    <source>
        <dbReference type="Pfam" id="PF05065"/>
    </source>
</evidence>
<dbReference type="Gene3D" id="3.30.2320.10">
    <property type="entry name" value="hypothetical protein PF0899 domain"/>
    <property type="match status" value="1"/>
</dbReference>
<dbReference type="SUPFAM" id="SSF56563">
    <property type="entry name" value="Major capsid protein gp5"/>
    <property type="match status" value="1"/>
</dbReference>
<accession>A0A3P3XL48</accession>
<feature type="domain" description="Phage capsid-like C-terminal" evidence="2">
    <location>
        <begin position="104"/>
        <end position="390"/>
    </location>
</feature>
<comment type="subcellular location">
    <subcellularLocation>
        <location evidence="1">Virion</location>
    </subcellularLocation>
</comment>
<evidence type="ECO:0000256" key="1">
    <source>
        <dbReference type="ARBA" id="ARBA00004328"/>
    </source>
</evidence>
<dbReference type="NCBIfam" id="TIGR01554">
    <property type="entry name" value="major_cap_HK97"/>
    <property type="match status" value="1"/>
</dbReference>
<sequence>MDSDVKEMLDNLGKEWKAFRDVNDQRLAAIEAKQGHAELDAKLAAIEKELTESKAQINRVMLGARLGGAEEKSELYRAFTDWMRDPGRSQQFKAAVQVQTGGDGGYLVLPELEKTLQRVVSDSVAMRQLANVKTIGGKSYLKNVNKGGITGGWASEGETRSGNNTTPGLAQIEIIPRELYTLPSASQEALDDLDFDVAAWLAEEAGIAFSSLEDAAFIAGDGNGKPKGFLAETMVANSSWAWEKIGYILSGAAGAFPTTHPGDVLIDLIYALKAGYRNGAAWIMNDLTQSVVRKFKDGQGNYLWQPSFQLGKPDTLCGYPVMISDSMPDIAADAYSIAFGNFKQGYQIVDRKGVRVLADPYTTKGAVTFYTYKRVGGAVADYNAIKVIKFAAA</sequence>
<evidence type="ECO:0000313" key="3">
    <source>
        <dbReference type="EMBL" id="SLM15270.1"/>
    </source>
</evidence>
<name>A0A3P3XL48_9SPIR</name>
<proteinExistence type="predicted"/>
<organism evidence="3">
    <name type="scientific">uncultured spirochete</name>
    <dbReference type="NCBI Taxonomy" id="156406"/>
    <lineage>
        <taxon>Bacteria</taxon>
        <taxon>Pseudomonadati</taxon>
        <taxon>Spirochaetota</taxon>
        <taxon>Spirochaetia</taxon>
        <taxon>Spirochaetales</taxon>
        <taxon>environmental samples</taxon>
    </lineage>
</organism>
<dbReference type="AlphaFoldDB" id="A0A3P3XL48"/>